<protein>
    <recommendedName>
        <fullName evidence="3">DUF961 domain-containing protein</fullName>
    </recommendedName>
</protein>
<sequence>MQDISINLGNYRLMVTEAPTMKTRENAQTGELETVTNRAGEVQFVVVLFAKPVAQPGRRPGKGEEIRVNLPADPGEGFDEGSYVELINPVLNTYEMRDDNGRITASGLWFKADGLKPAAPRGLSSAA</sequence>
<dbReference type="OrthoDB" id="3699359at2"/>
<evidence type="ECO:0008006" key="3">
    <source>
        <dbReference type="Google" id="ProtNLM"/>
    </source>
</evidence>
<comment type="caution">
    <text evidence="1">The sequence shown here is derived from an EMBL/GenBank/DDBJ whole genome shotgun (WGS) entry which is preliminary data.</text>
</comment>
<accession>A0A6N7YLR6</accession>
<reference evidence="1 2" key="1">
    <citation type="submission" date="2019-11" db="EMBL/GenBank/DDBJ databases">
        <title>Draft genome of Amycolatopsis RM579.</title>
        <authorList>
            <person name="Duangmal K."/>
            <person name="Mingma R."/>
        </authorList>
    </citation>
    <scope>NUCLEOTIDE SEQUENCE [LARGE SCALE GENOMIC DNA]</scope>
    <source>
        <strain evidence="1 2">RM579</strain>
    </source>
</reference>
<dbReference type="EMBL" id="WMBA01000008">
    <property type="protein sequence ID" value="MTD53875.1"/>
    <property type="molecule type" value="Genomic_DNA"/>
</dbReference>
<dbReference type="RefSeq" id="WP_154756114.1">
    <property type="nucleotide sequence ID" value="NZ_WMBA01000008.1"/>
</dbReference>
<evidence type="ECO:0000313" key="2">
    <source>
        <dbReference type="Proteomes" id="UP000440096"/>
    </source>
</evidence>
<keyword evidence="2" id="KW-1185">Reference proteome</keyword>
<gene>
    <name evidence="1" type="ORF">GKO32_07765</name>
</gene>
<name>A0A6N7YLR6_9PSEU</name>
<organism evidence="1 2">
    <name type="scientific">Amycolatopsis pithecellobii</name>
    <dbReference type="NCBI Taxonomy" id="664692"/>
    <lineage>
        <taxon>Bacteria</taxon>
        <taxon>Bacillati</taxon>
        <taxon>Actinomycetota</taxon>
        <taxon>Actinomycetes</taxon>
        <taxon>Pseudonocardiales</taxon>
        <taxon>Pseudonocardiaceae</taxon>
        <taxon>Amycolatopsis</taxon>
    </lineage>
</organism>
<dbReference type="Proteomes" id="UP000440096">
    <property type="component" value="Unassembled WGS sequence"/>
</dbReference>
<evidence type="ECO:0000313" key="1">
    <source>
        <dbReference type="EMBL" id="MTD53875.1"/>
    </source>
</evidence>
<proteinExistence type="predicted"/>
<dbReference type="AlphaFoldDB" id="A0A6N7YLR6"/>